<comment type="catalytic activity">
    <reaction evidence="2">
        <text>cytidine(34) in elongator tRNA(Met) + acetate + ATP = N(4)-acetylcytidine(34) in elongator tRNA(Met) + AMP + diphosphate</text>
        <dbReference type="Rhea" id="RHEA:58144"/>
        <dbReference type="Rhea" id="RHEA-COMP:10693"/>
        <dbReference type="Rhea" id="RHEA-COMP:10694"/>
        <dbReference type="ChEBI" id="CHEBI:30089"/>
        <dbReference type="ChEBI" id="CHEBI:30616"/>
        <dbReference type="ChEBI" id="CHEBI:33019"/>
        <dbReference type="ChEBI" id="CHEBI:74900"/>
        <dbReference type="ChEBI" id="CHEBI:82748"/>
        <dbReference type="ChEBI" id="CHEBI:456215"/>
    </reaction>
</comment>
<dbReference type="GO" id="GO:0005524">
    <property type="term" value="F:ATP binding"/>
    <property type="evidence" value="ECO:0007669"/>
    <property type="project" value="UniProtKB-KW"/>
</dbReference>
<dbReference type="GO" id="GO:0000049">
    <property type="term" value="F:tRNA binding"/>
    <property type="evidence" value="ECO:0007669"/>
    <property type="project" value="UniProtKB-KW"/>
</dbReference>
<dbReference type="SUPFAM" id="SSF52374">
    <property type="entry name" value="Nucleotidylyl transferase"/>
    <property type="match status" value="1"/>
</dbReference>
<keyword evidence="2" id="KW-0963">Cytoplasm</keyword>
<dbReference type="GO" id="GO:0005737">
    <property type="term" value="C:cytoplasm"/>
    <property type="evidence" value="ECO:0007669"/>
    <property type="project" value="UniProtKB-SubCell"/>
</dbReference>
<dbReference type="GO" id="GO:0016879">
    <property type="term" value="F:ligase activity, forming carbon-nitrogen bonds"/>
    <property type="evidence" value="ECO:0007669"/>
    <property type="project" value="UniProtKB-UniRule"/>
</dbReference>
<protein>
    <recommendedName>
        <fullName evidence="2">tRNA(Met) cytidine acetate ligase</fullName>
        <ecNumber evidence="2">6.3.4.-</ecNumber>
    </recommendedName>
</protein>
<comment type="caution">
    <text evidence="2">Lacks conserved residue(s) required for the propagation of feature annotation.</text>
</comment>
<evidence type="ECO:0000313" key="3">
    <source>
        <dbReference type="EMBL" id="PST38499.1"/>
    </source>
</evidence>
<dbReference type="EMBL" id="PYLO01000001">
    <property type="protein sequence ID" value="PST38499.1"/>
    <property type="molecule type" value="Genomic_DNA"/>
</dbReference>
<dbReference type="GO" id="GO:0016740">
    <property type="term" value="F:transferase activity"/>
    <property type="evidence" value="ECO:0007669"/>
    <property type="project" value="UniProtKB-KW"/>
</dbReference>
<feature type="binding site" evidence="2">
    <location>
        <position position="101"/>
    </location>
    <ligand>
        <name>ATP</name>
        <dbReference type="ChEBI" id="CHEBI:30616"/>
    </ligand>
</feature>
<sequence>MKIVGLITEYNPFHAGHLYHMQQARELTGADYCVVLMSGSFVQRGEPAIFDKYRRTKAALLAGADLVLEMPAAFSTASAHEFAAYGVALLSAIGVDAVVFGSECGQIEILKQAAYALNHESAEFQERLRKGLKAGLTYPQARAKALGETQAGGTRVENVEDFHANTDVSNSHIWSSILNSPNNILGIEYLRAAEDLHSPMEFYTISREGSGYHEDALSEAKFPSASAIRGIVRKSYENLSADSPASLKQEPGSDSKSEILFNILIPHLPAVTHPAYAGALPVFTDDFSELLNMAVLQMQKSSAKGSIAATNVVMPSSTLSVDTNTQAISRIADLSPELAARLAKPPYFPLSFEERIQALKTRQLTYTRVSRALLHLVLGMREEDISRWKEEGYALYARILGFCRQSSPLLSCLHKKSSIPLITKMADAAQNLSPSALALLEQEVYASHLYQTVRMKRSGVFQNEYTEGLVFV</sequence>
<dbReference type="GO" id="GO:0006400">
    <property type="term" value="P:tRNA modification"/>
    <property type="evidence" value="ECO:0007669"/>
    <property type="project" value="UniProtKB-UniRule"/>
</dbReference>
<feature type="binding site" evidence="2">
    <location>
        <begin position="7"/>
        <end position="20"/>
    </location>
    <ligand>
        <name>ATP</name>
        <dbReference type="ChEBI" id="CHEBI:30616"/>
    </ligand>
</feature>
<dbReference type="InterPro" id="IPR008513">
    <property type="entry name" value="tRNA(Met)_cyd_acetate_ligase"/>
</dbReference>
<dbReference type="AlphaFoldDB" id="A0A2T3FTB0"/>
<dbReference type="InterPro" id="IPR014729">
    <property type="entry name" value="Rossmann-like_a/b/a_fold"/>
</dbReference>
<feature type="binding site" evidence="2">
    <location>
        <position position="207"/>
    </location>
    <ligand>
        <name>ATP</name>
        <dbReference type="ChEBI" id="CHEBI:30616"/>
    </ligand>
</feature>
<accession>A0A2T3FTB0</accession>
<comment type="similarity">
    <text evidence="2">Belongs to the TmcAL family.</text>
</comment>
<evidence type="ECO:0000256" key="1">
    <source>
        <dbReference type="ARBA" id="ARBA00022694"/>
    </source>
</evidence>
<evidence type="ECO:0000313" key="4">
    <source>
        <dbReference type="Proteomes" id="UP000241048"/>
    </source>
</evidence>
<reference evidence="3 4" key="1">
    <citation type="submission" date="2018-03" db="EMBL/GenBank/DDBJ databases">
        <title>Lachnoclostridium SNUG30386 gen.nov., sp.nov., isolated from human faeces.</title>
        <authorList>
            <person name="Seo B."/>
            <person name="Jeon K."/>
            <person name="Ko G."/>
        </authorList>
    </citation>
    <scope>NUCLEOTIDE SEQUENCE [LARGE SCALE GENOMIC DNA]</scope>
    <source>
        <strain evidence="3 4">SNUG30386</strain>
    </source>
</reference>
<gene>
    <name evidence="2" type="primary">tmcAL</name>
    <name evidence="3" type="ORF">C7U56_00630</name>
</gene>
<dbReference type="EC" id="6.3.4.-" evidence="2"/>
<dbReference type="HAMAP" id="MF_01539">
    <property type="entry name" value="TmcAL"/>
    <property type="match status" value="1"/>
</dbReference>
<dbReference type="Gene3D" id="3.40.50.620">
    <property type="entry name" value="HUPs"/>
    <property type="match status" value="1"/>
</dbReference>
<dbReference type="RefSeq" id="WP_106999763.1">
    <property type="nucleotide sequence ID" value="NZ_PYLO01000001.1"/>
</dbReference>
<feature type="binding site" evidence="2">
    <location>
        <position position="182"/>
    </location>
    <ligand>
        <name>ATP</name>
        <dbReference type="ChEBI" id="CHEBI:30616"/>
    </ligand>
</feature>
<dbReference type="Proteomes" id="UP000241048">
    <property type="component" value="Unassembled WGS sequence"/>
</dbReference>
<keyword evidence="2" id="KW-0694">RNA-binding</keyword>
<name>A0A2T3FTB0_9CLOT</name>
<evidence type="ECO:0000256" key="2">
    <source>
        <dbReference type="HAMAP-Rule" id="MF_01539"/>
    </source>
</evidence>
<organism evidence="3 4">
    <name type="scientific">Clostridium fessum</name>
    <dbReference type="NCBI Taxonomy" id="2126740"/>
    <lineage>
        <taxon>Bacteria</taxon>
        <taxon>Bacillati</taxon>
        <taxon>Bacillota</taxon>
        <taxon>Clostridia</taxon>
        <taxon>Eubacteriales</taxon>
        <taxon>Clostridiaceae</taxon>
        <taxon>Clostridium</taxon>
    </lineage>
</organism>
<proteinExistence type="inferred from homology"/>
<dbReference type="PANTHER" id="PTHR37825:SF1">
    <property type="entry name" value="TRNA(MET) CYTIDINE ACETATE LIGASE"/>
    <property type="match status" value="1"/>
</dbReference>
<comment type="subcellular location">
    <subcellularLocation>
        <location evidence="2">Cytoplasm</location>
    </subcellularLocation>
</comment>
<keyword evidence="4" id="KW-1185">Reference proteome</keyword>
<keyword evidence="2" id="KW-0067">ATP-binding</keyword>
<keyword evidence="2" id="KW-0820">tRNA-binding</keyword>
<keyword evidence="2" id="KW-0547">Nucleotide-binding</keyword>
<comment type="caution">
    <text evidence="3">The sequence shown here is derived from an EMBL/GenBank/DDBJ whole genome shotgun (WGS) entry which is preliminary data.</text>
</comment>
<dbReference type="PANTHER" id="PTHR37825">
    <property type="entry name" value="TRNA(MET) CYTIDINE ACETATE LIGASE"/>
    <property type="match status" value="1"/>
</dbReference>
<dbReference type="Pfam" id="PF05636">
    <property type="entry name" value="HIGH_NTase1"/>
    <property type="match status" value="1"/>
</dbReference>
<keyword evidence="1 2" id="KW-0819">tRNA processing</keyword>
<keyword evidence="3" id="KW-0808">Transferase</keyword>
<comment type="function">
    <text evidence="2">Catalyzes the formation of N(4)-acetylcytidine (ac(4)C) at the wobble position of elongator tRNA(Met), using acetate and ATP as substrates. First activates an acetate ion to form acetyladenylate (Ac-AMP) and then transfers the acetyl group to tRNA to form ac(4)C34.</text>
</comment>
<keyword evidence="2" id="KW-0436">Ligase</keyword>